<sequence>MERLWTWSGRSFGYRDGDNLWTQDGRHVGRFKGDEVYGPDGRYLGELKNDNRLIRNRSKHCLRRSGFFPSGRRMEGLSYANYVGYVMYAGYEDFPAL</sequence>
<name>A0ABV7L3L8_9PROT</name>
<reference evidence="2" key="1">
    <citation type="journal article" date="2019" name="Int. J. Syst. Evol. Microbiol.">
        <title>The Global Catalogue of Microorganisms (GCM) 10K type strain sequencing project: providing services to taxonomists for standard genome sequencing and annotation.</title>
        <authorList>
            <consortium name="The Broad Institute Genomics Platform"/>
            <consortium name="The Broad Institute Genome Sequencing Center for Infectious Disease"/>
            <person name="Wu L."/>
            <person name="Ma J."/>
        </authorList>
    </citation>
    <scope>NUCLEOTIDE SEQUENCE [LARGE SCALE GENOMIC DNA]</scope>
    <source>
        <strain evidence="2">KCTC 42964</strain>
    </source>
</reference>
<protein>
    <recommendedName>
        <fullName evidence="3">MORN repeat-containing protein</fullName>
    </recommendedName>
</protein>
<evidence type="ECO:0000313" key="2">
    <source>
        <dbReference type="Proteomes" id="UP001595528"/>
    </source>
</evidence>
<dbReference type="RefSeq" id="WP_379903099.1">
    <property type="nucleotide sequence ID" value="NZ_JBHRTR010000031.1"/>
</dbReference>
<gene>
    <name evidence="1" type="ORF">ACFOGJ_18075</name>
</gene>
<evidence type="ECO:0000313" key="1">
    <source>
        <dbReference type="EMBL" id="MFC3229159.1"/>
    </source>
</evidence>
<organism evidence="1 2">
    <name type="scientific">Marinibaculum pumilum</name>
    <dbReference type="NCBI Taxonomy" id="1766165"/>
    <lineage>
        <taxon>Bacteria</taxon>
        <taxon>Pseudomonadati</taxon>
        <taxon>Pseudomonadota</taxon>
        <taxon>Alphaproteobacteria</taxon>
        <taxon>Rhodospirillales</taxon>
        <taxon>Rhodospirillaceae</taxon>
        <taxon>Marinibaculum</taxon>
    </lineage>
</organism>
<dbReference type="EMBL" id="JBHRTR010000031">
    <property type="protein sequence ID" value="MFC3229159.1"/>
    <property type="molecule type" value="Genomic_DNA"/>
</dbReference>
<comment type="caution">
    <text evidence="1">The sequence shown here is derived from an EMBL/GenBank/DDBJ whole genome shotgun (WGS) entry which is preliminary data.</text>
</comment>
<accession>A0ABV7L3L8</accession>
<evidence type="ECO:0008006" key="3">
    <source>
        <dbReference type="Google" id="ProtNLM"/>
    </source>
</evidence>
<dbReference type="Proteomes" id="UP001595528">
    <property type="component" value="Unassembled WGS sequence"/>
</dbReference>
<keyword evidence="2" id="KW-1185">Reference proteome</keyword>
<proteinExistence type="predicted"/>